<gene>
    <name evidence="1" type="ORF">GF359_04805</name>
</gene>
<reference evidence="1" key="1">
    <citation type="submission" date="2019-11" db="EMBL/GenBank/DDBJ databases">
        <title>Microbial mats filling the niche in hypersaline microbial mats.</title>
        <authorList>
            <person name="Wong H.L."/>
            <person name="Macleod F.I."/>
            <person name="White R.A. III"/>
            <person name="Burns B.P."/>
        </authorList>
    </citation>
    <scope>NUCLEOTIDE SEQUENCE</scope>
    <source>
        <strain evidence="1">Bin_327</strain>
    </source>
</reference>
<dbReference type="AlphaFoldDB" id="A0A9D5QDY0"/>
<proteinExistence type="predicted"/>
<dbReference type="Proteomes" id="UP000630660">
    <property type="component" value="Unassembled WGS sequence"/>
</dbReference>
<organism evidence="1 2">
    <name type="scientific">candidate division WOR-3 bacterium</name>
    <dbReference type="NCBI Taxonomy" id="2052148"/>
    <lineage>
        <taxon>Bacteria</taxon>
        <taxon>Bacteria division WOR-3</taxon>
    </lineage>
</organism>
<dbReference type="EMBL" id="WJKJ01000156">
    <property type="protein sequence ID" value="MBD3364515.1"/>
    <property type="molecule type" value="Genomic_DNA"/>
</dbReference>
<dbReference type="InterPro" id="IPR013783">
    <property type="entry name" value="Ig-like_fold"/>
</dbReference>
<evidence type="ECO:0000313" key="2">
    <source>
        <dbReference type="Proteomes" id="UP000630660"/>
    </source>
</evidence>
<sequence>MTGFLLSIILINAPHIEVSERSYDFGYCLEGESYRHTFWIYNTGDEPLNLGKVRTFCGCSATNLEKTKLNPGDSTSFDFTYDTRGFFGNCVKWAYIPSNALNDSLLMFNVTVKLFGGYDLIPFEVDPEYLLFEKAGTPPSEIVLKLKNTSETTYNLNLLEVPEVLGEVELSKPVISAGEEIVIKLHPLPGFPDSTMYKTSMNFEAWIPTEVIRFSVPIHLRR</sequence>
<name>A0A9D5QDY0_UNCW3</name>
<dbReference type="PANTHER" id="PTHR37833:SF1">
    <property type="entry name" value="SIGNAL PEPTIDE PROTEIN"/>
    <property type="match status" value="1"/>
</dbReference>
<comment type="caution">
    <text evidence="1">The sequence shown here is derived from an EMBL/GenBank/DDBJ whole genome shotgun (WGS) entry which is preliminary data.</text>
</comment>
<dbReference type="InterPro" id="IPR011467">
    <property type="entry name" value="DUF1573"/>
</dbReference>
<dbReference type="Gene3D" id="2.60.40.10">
    <property type="entry name" value="Immunoglobulins"/>
    <property type="match status" value="1"/>
</dbReference>
<accession>A0A9D5QDY0</accession>
<protein>
    <submittedName>
        <fullName evidence="1">DUF1573 domain-containing protein</fullName>
    </submittedName>
</protein>
<evidence type="ECO:0000313" key="1">
    <source>
        <dbReference type="EMBL" id="MBD3364515.1"/>
    </source>
</evidence>
<dbReference type="Pfam" id="PF07610">
    <property type="entry name" value="DUF1573"/>
    <property type="match status" value="1"/>
</dbReference>
<dbReference type="PANTHER" id="PTHR37833">
    <property type="entry name" value="LIPOPROTEIN-RELATED"/>
    <property type="match status" value="1"/>
</dbReference>